<protein>
    <submittedName>
        <fullName evidence="1">Uncharacterized protein</fullName>
    </submittedName>
</protein>
<dbReference type="Proteomes" id="UP001500567">
    <property type="component" value="Unassembled WGS sequence"/>
</dbReference>
<sequence>MATDFAGRSLQMTLDPADEANPYAGQVRSVLAAFSSRGGSFSTPAQIAEVIYTAATDGTPQLRSTAGTDAEQLLKAKAEMPAEAY</sequence>
<dbReference type="EMBL" id="BAABDJ010000027">
    <property type="protein sequence ID" value="GAA4011442.1"/>
    <property type="molecule type" value="Genomic_DNA"/>
</dbReference>
<name>A0ABP7SGN0_9BACT</name>
<gene>
    <name evidence="1" type="ORF">GCM10022408_24870</name>
</gene>
<evidence type="ECO:0000313" key="1">
    <source>
        <dbReference type="EMBL" id="GAA4011442.1"/>
    </source>
</evidence>
<accession>A0ABP7SGN0</accession>
<proteinExistence type="predicted"/>
<comment type="caution">
    <text evidence="1">The sequence shown here is derived from an EMBL/GenBank/DDBJ whole genome shotgun (WGS) entry which is preliminary data.</text>
</comment>
<organism evidence="1 2">
    <name type="scientific">Hymenobacter fastidiosus</name>
    <dbReference type="NCBI Taxonomy" id="486264"/>
    <lineage>
        <taxon>Bacteria</taxon>
        <taxon>Pseudomonadati</taxon>
        <taxon>Bacteroidota</taxon>
        <taxon>Cytophagia</taxon>
        <taxon>Cytophagales</taxon>
        <taxon>Hymenobacteraceae</taxon>
        <taxon>Hymenobacter</taxon>
    </lineage>
</organism>
<keyword evidence="2" id="KW-1185">Reference proteome</keyword>
<reference evidence="2" key="1">
    <citation type="journal article" date="2019" name="Int. J. Syst. Evol. Microbiol.">
        <title>The Global Catalogue of Microorganisms (GCM) 10K type strain sequencing project: providing services to taxonomists for standard genome sequencing and annotation.</title>
        <authorList>
            <consortium name="The Broad Institute Genomics Platform"/>
            <consortium name="The Broad Institute Genome Sequencing Center for Infectious Disease"/>
            <person name="Wu L."/>
            <person name="Ma J."/>
        </authorList>
    </citation>
    <scope>NUCLEOTIDE SEQUENCE [LARGE SCALE GENOMIC DNA]</scope>
    <source>
        <strain evidence="2">JCM 17224</strain>
    </source>
</reference>
<dbReference type="RefSeq" id="WP_345073405.1">
    <property type="nucleotide sequence ID" value="NZ_BAABDJ010000027.1"/>
</dbReference>
<evidence type="ECO:0000313" key="2">
    <source>
        <dbReference type="Proteomes" id="UP001500567"/>
    </source>
</evidence>